<accession>A0ABP0E580</accession>
<comment type="caution">
    <text evidence="2">The sequence shown here is derived from an EMBL/GenBank/DDBJ whole genome shotgun (WGS) entry which is preliminary data.</text>
</comment>
<proteinExistence type="inferred from homology"/>
<organism evidence="2 3">
    <name type="scientific">Sporothrix epigloea</name>
    <dbReference type="NCBI Taxonomy" id="1892477"/>
    <lineage>
        <taxon>Eukaryota</taxon>
        <taxon>Fungi</taxon>
        <taxon>Dikarya</taxon>
        <taxon>Ascomycota</taxon>
        <taxon>Pezizomycotina</taxon>
        <taxon>Sordariomycetes</taxon>
        <taxon>Sordariomycetidae</taxon>
        <taxon>Ophiostomatales</taxon>
        <taxon>Ophiostomataceae</taxon>
        <taxon>Sporothrix</taxon>
    </lineage>
</organism>
<comment type="similarity">
    <text evidence="1">Belongs to the TTI2 family.</text>
</comment>
<evidence type="ECO:0000313" key="2">
    <source>
        <dbReference type="EMBL" id="CAK7274292.1"/>
    </source>
</evidence>
<dbReference type="EMBL" id="CAWUOM010000161">
    <property type="protein sequence ID" value="CAK7274292.1"/>
    <property type="molecule type" value="Genomic_DNA"/>
</dbReference>
<dbReference type="Proteomes" id="UP001642501">
    <property type="component" value="Unassembled WGS sequence"/>
</dbReference>
<sequence>MRQSLNSMTDIPLSFTWRDIASELARSKDQDKPQYVIALRACLDAKPSILSSSKEDVVPRRQICRFVGRILMPADDSEYDADVTHGGDNEERRSQVARRCRTFAEDGLIVLERVGISVFNKPVENKEDQDATQADAQIVLTIMALADAGRPWTTDAAAEMAKQLLADYFGPKDAVKQQWIVDCILKQYLRPLFARARPATVTVSGRKAEFVSQEKDRRADGTENSESPQAKPWKYVDLRAISVFAWAVNEAAGDLVRVHWPLFIPVLLALIEDPDTVVRARGLVLLDKFVATALTGGCPLHSTGLDSVLADAVFPTLHFLPRLTPEKESLKLLAPAYAVLLGLVNAGAVTGAIKFKGGDVQKNLPLKAGSALLDRMLREGIFSGYFYASEHIHIVEELMRQAGRIVEAMGVYAVKHLKDLMPMYAAVLTDPFAMRYKPAVAAATDALQATMAACWPRLANTPWQEETIKMLMLSWLHVVEGEEQKDSKTRSGVDASKAGKARAETRDLKMRLIRAADTLFAILKAAGIEIAPTVNALVDSEPRLAELFPTTRAAQGQR</sequence>
<evidence type="ECO:0000256" key="1">
    <source>
        <dbReference type="ARBA" id="ARBA00034736"/>
    </source>
</evidence>
<dbReference type="Pfam" id="PF10521">
    <property type="entry name" value="Tti2"/>
    <property type="match status" value="1"/>
</dbReference>
<dbReference type="PANTHER" id="PTHR32226:SF2">
    <property type="entry name" value="TELO2-INTERACTING PROTEIN 2"/>
    <property type="match status" value="1"/>
</dbReference>
<reference evidence="2 3" key="1">
    <citation type="submission" date="2024-01" db="EMBL/GenBank/DDBJ databases">
        <authorList>
            <person name="Allen C."/>
            <person name="Tagirdzhanova G."/>
        </authorList>
    </citation>
    <scope>NUCLEOTIDE SEQUENCE [LARGE SCALE GENOMIC DNA]</scope>
    <source>
        <strain evidence="2 3">CBS 573.63</strain>
    </source>
</reference>
<keyword evidence="3" id="KW-1185">Reference proteome</keyword>
<evidence type="ECO:0000313" key="3">
    <source>
        <dbReference type="Proteomes" id="UP001642501"/>
    </source>
</evidence>
<gene>
    <name evidence="2" type="ORF">SEPCBS57363_006090</name>
</gene>
<dbReference type="InterPro" id="IPR018870">
    <property type="entry name" value="Tti2"/>
</dbReference>
<name>A0ABP0E580_9PEZI</name>
<protein>
    <submittedName>
        <fullName evidence="2">Uncharacterized protein</fullName>
    </submittedName>
</protein>
<dbReference type="PANTHER" id="PTHR32226">
    <property type="entry name" value="TELO2-INTERACTING PROTEIN 2"/>
    <property type="match status" value="1"/>
</dbReference>